<reference evidence="5 6" key="2">
    <citation type="submission" date="2018-11" db="EMBL/GenBank/DDBJ databases">
        <authorList>
            <consortium name="Pathogen Informatics"/>
        </authorList>
    </citation>
    <scope>NUCLEOTIDE SEQUENCE [LARGE SCALE GENOMIC DNA]</scope>
</reference>
<dbReference type="SMART" id="SM00368">
    <property type="entry name" value="LRR_RI"/>
    <property type="match status" value="5"/>
</dbReference>
<name>A0A158QCP3_HYMDI</name>
<reference evidence="7" key="1">
    <citation type="submission" date="2016-04" db="UniProtKB">
        <authorList>
            <consortium name="WormBaseParasite"/>
        </authorList>
    </citation>
    <scope>IDENTIFICATION</scope>
</reference>
<evidence type="ECO:0000313" key="7">
    <source>
        <dbReference type="WBParaSite" id="HDID_0000175701-mRNA-1"/>
    </source>
</evidence>
<protein>
    <submittedName>
        <fullName evidence="7">T-complex-associated testis-expressed protein 1</fullName>
    </submittedName>
</protein>
<dbReference type="PANTHER" id="PTHR24107">
    <property type="entry name" value="YNEIN REGULATORY COMPLEX SUBUNIT 5"/>
    <property type="match status" value="1"/>
</dbReference>
<evidence type="ECO:0000313" key="5">
    <source>
        <dbReference type="EMBL" id="VDL19219.1"/>
    </source>
</evidence>
<dbReference type="Proteomes" id="UP000274504">
    <property type="component" value="Unassembled WGS sequence"/>
</dbReference>
<proteinExistence type="predicted"/>
<keyword evidence="3" id="KW-0206">Cytoskeleton</keyword>
<dbReference type="InterPro" id="IPR052410">
    <property type="entry name" value="DRC5"/>
</dbReference>
<gene>
    <name evidence="5" type="ORF">HDID_LOCUS1758</name>
</gene>
<dbReference type="SUPFAM" id="SSF52047">
    <property type="entry name" value="RNI-like"/>
    <property type="match status" value="1"/>
</dbReference>
<comment type="subcellular location">
    <subcellularLocation>
        <location evidence="1">Cytoplasm</location>
        <location evidence="1">Cytoskeleton</location>
    </subcellularLocation>
</comment>
<feature type="compositionally biased region" description="Acidic residues" evidence="4">
    <location>
        <begin position="232"/>
        <end position="252"/>
    </location>
</feature>
<dbReference type="InterPro" id="IPR032675">
    <property type="entry name" value="LRR_dom_sf"/>
</dbReference>
<dbReference type="STRING" id="6216.A0A158QCP3"/>
<dbReference type="Pfam" id="PF13516">
    <property type="entry name" value="LRR_6"/>
    <property type="match status" value="4"/>
</dbReference>
<evidence type="ECO:0000256" key="2">
    <source>
        <dbReference type="ARBA" id="ARBA00022490"/>
    </source>
</evidence>
<dbReference type="PANTHER" id="PTHR24107:SF20">
    <property type="entry name" value="DYNEIN REGULATORY COMPLEX SUBUNIT 5"/>
    <property type="match status" value="1"/>
</dbReference>
<dbReference type="AlphaFoldDB" id="A0A158QCP3"/>
<evidence type="ECO:0000256" key="4">
    <source>
        <dbReference type="SAM" id="MobiDB-lite"/>
    </source>
</evidence>
<accession>A0A158QCP3</accession>
<evidence type="ECO:0000313" key="6">
    <source>
        <dbReference type="Proteomes" id="UP000274504"/>
    </source>
</evidence>
<keyword evidence="2" id="KW-0963">Cytoplasm</keyword>
<dbReference type="InterPro" id="IPR001611">
    <property type="entry name" value="Leu-rich_rpt"/>
</dbReference>
<dbReference type="WBParaSite" id="HDID_0000175701-mRNA-1">
    <property type="protein sequence ID" value="HDID_0000175701-mRNA-1"/>
    <property type="gene ID" value="HDID_0000175701"/>
</dbReference>
<dbReference type="GO" id="GO:0005856">
    <property type="term" value="C:cytoskeleton"/>
    <property type="evidence" value="ECO:0007669"/>
    <property type="project" value="UniProtKB-SubCell"/>
</dbReference>
<feature type="region of interest" description="Disordered" evidence="4">
    <location>
        <begin position="225"/>
        <end position="253"/>
    </location>
</feature>
<evidence type="ECO:0000256" key="3">
    <source>
        <dbReference type="ARBA" id="ARBA00023212"/>
    </source>
</evidence>
<dbReference type="Gene3D" id="3.80.10.10">
    <property type="entry name" value="Ribonuclease Inhibitor"/>
    <property type="match status" value="1"/>
</dbReference>
<dbReference type="OrthoDB" id="341587at2759"/>
<sequence>MDPKDSKLGRVRESRTISFLRKTNFQGRENNSILYFDKGIGIEKILANRRFRAEDTCFNPDEIPSLKELVLQQIIENFSFFLPSPPFKKINVVPNTVNYSAIPYLNKDQLQHVLEALPTSIPLKVAASAISDGPFWKRMTLSRWQVVDIARHGNSWKRAFFEKHVEQTIEEFIPGDTAPVSVDETLEYAAPYVHCIEIKEMLPPTWQSKSKDNSSFSLVNAKRTLAPNDGDSQSEFDFTEAESTSSEEDEYPDPLADHLDLGPVIKKLDKLTHLSVQYRVRYAERDFEWDDFLFTGQDCLSFSKVVGAHKSLTVIELKNSRVDCSKCRVLVRHLLNHPSLTVLNLSHNVISDRGARALSKLISGHSRLDCLDLTDNHLGERGGAALGLALDKGDCTLTKLNLRLNRIKDSGAILIAKALQRNTRLKELNLAANGVGDSTFNAFGEALSYNSVLQRLDLSNNSISVEAGKRFQEYIACNKSLVYLDLRLTGISQDFELLLQKNIEKNLKHLQQQGINVETNYITLSGLTNVAVNEQKLDLETVHSNALLFVA</sequence>
<evidence type="ECO:0000256" key="1">
    <source>
        <dbReference type="ARBA" id="ARBA00004245"/>
    </source>
</evidence>
<organism evidence="7">
    <name type="scientific">Hymenolepis diminuta</name>
    <name type="common">Rat tapeworm</name>
    <dbReference type="NCBI Taxonomy" id="6216"/>
    <lineage>
        <taxon>Eukaryota</taxon>
        <taxon>Metazoa</taxon>
        <taxon>Spiralia</taxon>
        <taxon>Lophotrochozoa</taxon>
        <taxon>Platyhelminthes</taxon>
        <taxon>Cestoda</taxon>
        <taxon>Eucestoda</taxon>
        <taxon>Cyclophyllidea</taxon>
        <taxon>Hymenolepididae</taxon>
        <taxon>Hymenolepis</taxon>
    </lineage>
</organism>
<dbReference type="EMBL" id="UYSG01000359">
    <property type="protein sequence ID" value="VDL19219.1"/>
    <property type="molecule type" value="Genomic_DNA"/>
</dbReference>